<gene>
    <name evidence="3" type="ORF">OLC1_LOCUS24861</name>
</gene>
<dbReference type="EMBL" id="CATKSE010000001">
    <property type="protein sequence ID" value="CAI9086886.1"/>
    <property type="molecule type" value="Genomic_DNA"/>
</dbReference>
<dbReference type="Gene3D" id="1.10.10.60">
    <property type="entry name" value="Homeodomain-like"/>
    <property type="match status" value="1"/>
</dbReference>
<dbReference type="CDD" id="cd10567">
    <property type="entry name" value="SWIB-MDM2_like"/>
    <property type="match status" value="2"/>
</dbReference>
<dbReference type="InterPro" id="IPR014876">
    <property type="entry name" value="DEK_C"/>
</dbReference>
<evidence type="ECO:0000259" key="2">
    <source>
        <dbReference type="PROSITE" id="PS51925"/>
    </source>
</evidence>
<dbReference type="InterPro" id="IPR036885">
    <property type="entry name" value="SWIB_MDM2_dom_sf"/>
</dbReference>
<dbReference type="Gene3D" id="1.10.245.10">
    <property type="entry name" value="SWIB/MDM2 domain"/>
    <property type="match status" value="2"/>
</dbReference>
<protein>
    <submittedName>
        <fullName evidence="3">OLC1v1020809C1</fullName>
    </submittedName>
</protein>
<dbReference type="SMART" id="SM00151">
    <property type="entry name" value="SWIB"/>
    <property type="match status" value="2"/>
</dbReference>
<name>A0AAV1BUV6_OLDCO</name>
<sequence length="369" mass="42463">MASDHEIAKGVETLLMSLDPNAVTSLDGVVKQLQEKLGFDLSHRYDFIRDQINYHYHRQQQHRHHHQQQQQQLLLLRQSQQQQQQQQQQLLQQEDRFVLHNFPQYPISPQFQPQHQQQQLPHPYYTFLQQQQQHQQPPQPQPQPIPQPQPPQAQGQGRRPRGRPPGPSKKESNPSGTKRKGGSGGLNKVCGVSPELQVVVGKAALPRTEIVKQLWVYIREHNLQDPGNKRRIICDEALRSVFETDCTDMFKMNKLLAKHITSLDPTKEAGEVKRLKVEHKSETETSEVNEPPVVISDALADFFGTGEREMLQSEALRRLWDYIKINNLEDPLNTTVILCDAKLQELFGCESVSASGIPEMLANHHMFRQ</sequence>
<evidence type="ECO:0000256" key="1">
    <source>
        <dbReference type="SAM" id="MobiDB-lite"/>
    </source>
</evidence>
<proteinExistence type="predicted"/>
<evidence type="ECO:0000313" key="4">
    <source>
        <dbReference type="Proteomes" id="UP001161247"/>
    </source>
</evidence>
<keyword evidence="4" id="KW-1185">Reference proteome</keyword>
<dbReference type="Proteomes" id="UP001161247">
    <property type="component" value="Unassembled WGS sequence"/>
</dbReference>
<feature type="region of interest" description="Disordered" evidence="1">
    <location>
        <begin position="129"/>
        <end position="188"/>
    </location>
</feature>
<reference evidence="3" key="1">
    <citation type="submission" date="2023-03" db="EMBL/GenBank/DDBJ databases">
        <authorList>
            <person name="Julca I."/>
        </authorList>
    </citation>
    <scope>NUCLEOTIDE SEQUENCE</scope>
</reference>
<dbReference type="InterPro" id="IPR019835">
    <property type="entry name" value="SWIB_domain"/>
</dbReference>
<evidence type="ECO:0000313" key="3">
    <source>
        <dbReference type="EMBL" id="CAI9086886.1"/>
    </source>
</evidence>
<dbReference type="Pfam" id="PF02201">
    <property type="entry name" value="SWIB"/>
    <property type="match status" value="2"/>
</dbReference>
<dbReference type="Pfam" id="PF08766">
    <property type="entry name" value="DEK_C"/>
    <property type="match status" value="1"/>
</dbReference>
<dbReference type="AlphaFoldDB" id="A0AAV1BUV6"/>
<comment type="caution">
    <text evidence="3">The sequence shown here is derived from an EMBL/GenBank/DDBJ whole genome shotgun (WGS) entry which is preliminary data.</text>
</comment>
<dbReference type="PROSITE" id="PS51925">
    <property type="entry name" value="SWIB_MDM2"/>
    <property type="match status" value="2"/>
</dbReference>
<dbReference type="SUPFAM" id="SSF47592">
    <property type="entry name" value="SWIB/MDM2 domain"/>
    <property type="match status" value="2"/>
</dbReference>
<feature type="compositionally biased region" description="Pro residues" evidence="1">
    <location>
        <begin position="137"/>
        <end position="151"/>
    </location>
</feature>
<feature type="domain" description="DM2" evidence="2">
    <location>
        <begin position="185"/>
        <end position="262"/>
    </location>
</feature>
<dbReference type="InterPro" id="IPR003121">
    <property type="entry name" value="SWIB_MDM2_domain"/>
</dbReference>
<organism evidence="3 4">
    <name type="scientific">Oldenlandia corymbosa var. corymbosa</name>
    <dbReference type="NCBI Taxonomy" id="529605"/>
    <lineage>
        <taxon>Eukaryota</taxon>
        <taxon>Viridiplantae</taxon>
        <taxon>Streptophyta</taxon>
        <taxon>Embryophyta</taxon>
        <taxon>Tracheophyta</taxon>
        <taxon>Spermatophyta</taxon>
        <taxon>Magnoliopsida</taxon>
        <taxon>eudicotyledons</taxon>
        <taxon>Gunneridae</taxon>
        <taxon>Pentapetalae</taxon>
        <taxon>asterids</taxon>
        <taxon>lamiids</taxon>
        <taxon>Gentianales</taxon>
        <taxon>Rubiaceae</taxon>
        <taxon>Rubioideae</taxon>
        <taxon>Spermacoceae</taxon>
        <taxon>Hedyotis-Oldenlandia complex</taxon>
        <taxon>Oldenlandia</taxon>
    </lineage>
</organism>
<accession>A0AAV1BUV6</accession>
<feature type="domain" description="DM2" evidence="2">
    <location>
        <begin position="288"/>
        <end position="367"/>
    </location>
</feature>
<dbReference type="PANTHER" id="PTHR13844">
    <property type="entry name" value="SWI/SNF-RELATED MATRIX-ASSOCIATED ACTIN-DEPENDENT REGULATOR OF CHROMATIN SUBFAMILY D"/>
    <property type="match status" value="1"/>
</dbReference>